<keyword evidence="3" id="KW-0378">Hydrolase</keyword>
<keyword evidence="4" id="KW-1185">Reference proteome</keyword>
<evidence type="ECO:0000313" key="4">
    <source>
        <dbReference type="Proteomes" id="UP000305654"/>
    </source>
</evidence>
<reference evidence="3 4" key="1">
    <citation type="submission" date="2019-05" db="EMBL/GenBank/DDBJ databases">
        <authorList>
            <person name="Pankratov T."/>
            <person name="Grouzdev D."/>
        </authorList>
    </citation>
    <scope>NUCLEOTIDE SEQUENCE [LARGE SCALE GENOMIC DNA]</scope>
    <source>
        <strain evidence="3 4">KEBCLARHB70R</strain>
    </source>
</reference>
<dbReference type="EMBL" id="VCDI01000003">
    <property type="protein sequence ID" value="TLU72882.1"/>
    <property type="molecule type" value="Genomic_DNA"/>
</dbReference>
<dbReference type="InterPro" id="IPR011613">
    <property type="entry name" value="GH15-like"/>
</dbReference>
<sequence length="608" mass="67205">MAIEDYGLIGDCTSCALVGRNGSIDWLCWPRFDSPACLAALVGTGENGRWMIAPVADWTSTRSYRDGSLVLETVFETEAGSVAVIDFMPVNNPVPSVVRIVEGRRGRVEMMTEGVIRFDYGHSIPWVTRLPDDAGIVAIAGPSLVALHTAVRLEGEHMATVGHFSVAEGERVAFTLSYGASHLPAPESFDVEAALTRTDRFWTEWSSRCAYDGPYRDVVVRSMLTLKGLTYAATGGIVAAATTSLPEQLGGARNWDYRFCWLRDATLTLLAMMSGGYYDEALLWRDWLHRSIAGSPAQIQIMYGIAGERGLQEWEVPWLVGYQGASPVRVGNEAAGQLQLDVYGEVIAALHLARSENLREPTYGWSLQVALLEHLETIWREPDEGMWEVRGGRQQFTVSKVFAWMAFDRTLQDCETYGLQGPVERWRGVRDEIHALVCKEGYSESKGCFTQAFGSDALDAGLLLIPVCGFLPADDPRIVRTVAAIEHELLEDGFVLRYRTEPTKDGRSLDGMTGREGAFLACTFWLVDNYVLQGRFDEAKALFERLLSLTNDLGLLSEEYDQQARRLVGNFPQAFSHVGLVHSAMNLHQGAVAMRGEAQPEPQAEAAE</sequence>
<dbReference type="Pfam" id="PF19291">
    <property type="entry name" value="TREH_N"/>
    <property type="match status" value="1"/>
</dbReference>
<dbReference type="Proteomes" id="UP000305654">
    <property type="component" value="Unassembled WGS sequence"/>
</dbReference>
<evidence type="ECO:0000259" key="2">
    <source>
        <dbReference type="Pfam" id="PF19291"/>
    </source>
</evidence>
<dbReference type="OrthoDB" id="3902805at2"/>
<organism evidence="3 4">
    <name type="scientific">Lichenicoccus roseus</name>
    <dbReference type="NCBI Taxonomy" id="2683649"/>
    <lineage>
        <taxon>Bacteria</taxon>
        <taxon>Pseudomonadati</taxon>
        <taxon>Pseudomonadota</taxon>
        <taxon>Alphaproteobacteria</taxon>
        <taxon>Acetobacterales</taxon>
        <taxon>Acetobacteraceae</taxon>
        <taxon>Lichenicoccus</taxon>
    </lineage>
</organism>
<protein>
    <submittedName>
        <fullName evidence="3">Glycoside hydrolase family 15 protein</fullName>
    </submittedName>
</protein>
<dbReference type="InterPro" id="IPR012341">
    <property type="entry name" value="6hp_glycosidase-like_sf"/>
</dbReference>
<accession>A0A5R9J5P8</accession>
<dbReference type="SUPFAM" id="SSF48208">
    <property type="entry name" value="Six-hairpin glycosidases"/>
    <property type="match status" value="1"/>
</dbReference>
<dbReference type="GO" id="GO:0005975">
    <property type="term" value="P:carbohydrate metabolic process"/>
    <property type="evidence" value="ECO:0007669"/>
    <property type="project" value="InterPro"/>
</dbReference>
<feature type="domain" description="Trehalase-like N-terminal" evidence="2">
    <location>
        <begin position="2"/>
        <end position="142"/>
    </location>
</feature>
<dbReference type="GO" id="GO:0004553">
    <property type="term" value="F:hydrolase activity, hydrolyzing O-glycosyl compounds"/>
    <property type="evidence" value="ECO:0007669"/>
    <property type="project" value="TreeGrafter"/>
</dbReference>
<gene>
    <name evidence="3" type="ORF">FE263_12055</name>
</gene>
<dbReference type="InterPro" id="IPR045582">
    <property type="entry name" value="Trehalase-like_N"/>
</dbReference>
<comment type="caution">
    <text evidence="3">The sequence shown here is derived from an EMBL/GenBank/DDBJ whole genome shotgun (WGS) entry which is preliminary data.</text>
</comment>
<dbReference type="InterPro" id="IPR008928">
    <property type="entry name" value="6-hairpin_glycosidase_sf"/>
</dbReference>
<proteinExistence type="predicted"/>
<name>A0A5R9J5P8_9PROT</name>
<evidence type="ECO:0000259" key="1">
    <source>
        <dbReference type="Pfam" id="PF00723"/>
    </source>
</evidence>
<dbReference type="PANTHER" id="PTHR31616:SF0">
    <property type="entry name" value="GLUCAN 1,4-ALPHA-GLUCOSIDASE"/>
    <property type="match status" value="1"/>
</dbReference>
<dbReference type="PANTHER" id="PTHR31616">
    <property type="entry name" value="TREHALASE"/>
    <property type="match status" value="1"/>
</dbReference>
<feature type="domain" description="GH15-like" evidence="1">
    <location>
        <begin position="213"/>
        <end position="582"/>
    </location>
</feature>
<evidence type="ECO:0000313" key="3">
    <source>
        <dbReference type="EMBL" id="TLU72882.1"/>
    </source>
</evidence>
<dbReference type="AlphaFoldDB" id="A0A5R9J5P8"/>
<dbReference type="Pfam" id="PF00723">
    <property type="entry name" value="Glyco_hydro_15"/>
    <property type="match status" value="1"/>
</dbReference>
<dbReference type="Gene3D" id="1.50.10.10">
    <property type="match status" value="1"/>
</dbReference>